<gene>
    <name evidence="2" type="ORF">SCUD_LOCUS17810</name>
</gene>
<reference evidence="2 3" key="2">
    <citation type="submission" date="2018-11" db="EMBL/GenBank/DDBJ databases">
        <authorList>
            <consortium name="Pathogen Informatics"/>
        </authorList>
    </citation>
    <scope>NUCLEOTIDE SEQUENCE [LARGE SCALE GENOMIC DNA]</scope>
    <source>
        <strain evidence="2">Dakar</strain>
        <strain evidence="3">Dakar, Senegal</strain>
    </source>
</reference>
<proteinExistence type="predicted"/>
<evidence type="ECO:0000313" key="4">
    <source>
        <dbReference type="WBParaSite" id="SCUD_0001781301-mRNA-1"/>
    </source>
</evidence>
<accession>A0A183KRX4</accession>
<organism evidence="4">
    <name type="scientific">Schistosoma curassoni</name>
    <dbReference type="NCBI Taxonomy" id="6186"/>
    <lineage>
        <taxon>Eukaryota</taxon>
        <taxon>Metazoa</taxon>
        <taxon>Spiralia</taxon>
        <taxon>Lophotrochozoa</taxon>
        <taxon>Platyhelminthes</taxon>
        <taxon>Trematoda</taxon>
        <taxon>Digenea</taxon>
        <taxon>Strigeidida</taxon>
        <taxon>Schistosomatoidea</taxon>
        <taxon>Schistosomatidae</taxon>
        <taxon>Schistosoma</taxon>
    </lineage>
</organism>
<dbReference type="AlphaFoldDB" id="A0A183KRX4"/>
<keyword evidence="3" id="KW-1185">Reference proteome</keyword>
<feature type="region of interest" description="Disordered" evidence="1">
    <location>
        <begin position="87"/>
        <end position="140"/>
    </location>
</feature>
<protein>
    <submittedName>
        <fullName evidence="2 4">Uncharacterized protein</fullName>
    </submittedName>
</protein>
<evidence type="ECO:0000313" key="2">
    <source>
        <dbReference type="EMBL" id="VDP64296.1"/>
    </source>
</evidence>
<dbReference type="Proteomes" id="UP000279833">
    <property type="component" value="Unassembled WGS sequence"/>
</dbReference>
<reference evidence="4" key="1">
    <citation type="submission" date="2016-06" db="UniProtKB">
        <authorList>
            <consortium name="WormBaseParasite"/>
        </authorList>
    </citation>
    <scope>IDENTIFICATION</scope>
</reference>
<dbReference type="EMBL" id="UZAK01040247">
    <property type="protein sequence ID" value="VDP64296.1"/>
    <property type="molecule type" value="Genomic_DNA"/>
</dbReference>
<feature type="compositionally biased region" description="Polar residues" evidence="1">
    <location>
        <begin position="113"/>
        <end position="136"/>
    </location>
</feature>
<evidence type="ECO:0000313" key="3">
    <source>
        <dbReference type="Proteomes" id="UP000279833"/>
    </source>
</evidence>
<dbReference type="WBParaSite" id="SCUD_0001781301-mRNA-1">
    <property type="protein sequence ID" value="SCUD_0001781301-mRNA-1"/>
    <property type="gene ID" value="SCUD_0001781301"/>
</dbReference>
<sequence length="163" mass="18600">MSDISKNLTNNTLNPLQQQWGNLTTNINKACNQSEQFTTDDLEYQYIRWLKSIEDSANTLKPTELDENLTNIFTQNNYMYIESSTNDENDISKHQTKSQCSTEHSFNPIALPNVNNTSSLKTSTQVDDNNNNSSSLHEPDNQRLVEKYATSIFEIAEVKVSKL</sequence>
<name>A0A183KRX4_9TREM</name>
<evidence type="ECO:0000256" key="1">
    <source>
        <dbReference type="SAM" id="MobiDB-lite"/>
    </source>
</evidence>